<evidence type="ECO:0000313" key="5">
    <source>
        <dbReference type="Proteomes" id="UP000306980"/>
    </source>
</evidence>
<dbReference type="Gene3D" id="3.50.50.60">
    <property type="entry name" value="FAD/NAD(P)-binding domain"/>
    <property type="match status" value="2"/>
</dbReference>
<feature type="domain" description="FAD-binding" evidence="3">
    <location>
        <begin position="14"/>
        <end position="75"/>
    </location>
</feature>
<proteinExistence type="predicted"/>
<dbReference type="AlphaFoldDB" id="A0A5S3QID5"/>
<dbReference type="SUPFAM" id="SSF51905">
    <property type="entry name" value="FAD/NAD(P)-binding domain"/>
    <property type="match status" value="1"/>
</dbReference>
<evidence type="ECO:0000313" key="4">
    <source>
        <dbReference type="EMBL" id="TMN21674.1"/>
    </source>
</evidence>
<protein>
    <submittedName>
        <fullName evidence="4">FAD-dependent monooxygenase</fullName>
    </submittedName>
</protein>
<dbReference type="Pfam" id="PF01494">
    <property type="entry name" value="FAD_binding_3"/>
    <property type="match status" value="2"/>
</dbReference>
<dbReference type="PRINTS" id="PR00420">
    <property type="entry name" value="RNGMNOXGNASE"/>
</dbReference>
<dbReference type="Proteomes" id="UP000306980">
    <property type="component" value="Unassembled WGS sequence"/>
</dbReference>
<evidence type="ECO:0000256" key="1">
    <source>
        <dbReference type="ARBA" id="ARBA00023002"/>
    </source>
</evidence>
<name>A0A5S3QID5_9BACI</name>
<sequence>MKRPTEEPSTGGSAVIVGASLSGLMTGIALARVGLQVTILEKAGEQRPTGAGLQVDGGLFDRTKTATLLRKLASGGKKSIQLWSSIESSLRTEAQSYSSIDIHFNTRVEMVDQDDDAAWVVTDTGETVRGDMVVGADGHRSLVRRHVAPHKPDATFAGYMVWFAAINENDLPEHIRPDDHDSGVTMLQGINGGFFFGSVMREKDGTSGSGDRRVGCTFYDNTRTDLLRQLGCVEGTVVKHSLKGADIPEQTLNELAEQASVRWPEPWLSTTLHAIETRDLTGIPIKEYVPDQLVKGRIALVGDAGHVPAPITASGFNESLNDAAELGKCVAKGVQGHAALKGLEKYESARLEKVRQMVQSGQFFGMSYGRS</sequence>
<keyword evidence="2 4" id="KW-0503">Monooxygenase</keyword>
<dbReference type="PANTHER" id="PTHR13789">
    <property type="entry name" value="MONOOXYGENASE"/>
    <property type="match status" value="1"/>
</dbReference>
<dbReference type="GO" id="GO:0004497">
    <property type="term" value="F:monooxygenase activity"/>
    <property type="evidence" value="ECO:0007669"/>
    <property type="project" value="UniProtKB-KW"/>
</dbReference>
<reference evidence="4 5" key="1">
    <citation type="submission" date="2019-05" db="EMBL/GenBank/DDBJ databases">
        <title>Genomic analysis of Lentibacillus sp. NKC220-2.</title>
        <authorList>
            <person name="Oh Y.J."/>
        </authorList>
    </citation>
    <scope>NUCLEOTIDE SEQUENCE [LARGE SCALE GENOMIC DNA]</scope>
    <source>
        <strain evidence="4 5">NKC220-2</strain>
    </source>
</reference>
<dbReference type="InterPro" id="IPR036188">
    <property type="entry name" value="FAD/NAD-bd_sf"/>
</dbReference>
<dbReference type="SUPFAM" id="SSF54373">
    <property type="entry name" value="FAD-linked reductases, C-terminal domain"/>
    <property type="match status" value="1"/>
</dbReference>
<accession>A0A5S3QID5</accession>
<dbReference type="EMBL" id="VCIA01000001">
    <property type="protein sequence ID" value="TMN21674.1"/>
    <property type="molecule type" value="Genomic_DNA"/>
</dbReference>
<dbReference type="InterPro" id="IPR002938">
    <property type="entry name" value="FAD-bd"/>
</dbReference>
<comment type="caution">
    <text evidence="4">The sequence shown here is derived from an EMBL/GenBank/DDBJ whole genome shotgun (WGS) entry which is preliminary data.</text>
</comment>
<evidence type="ECO:0000256" key="2">
    <source>
        <dbReference type="ARBA" id="ARBA00023033"/>
    </source>
</evidence>
<feature type="domain" description="FAD-binding" evidence="3">
    <location>
        <begin position="84"/>
        <end position="359"/>
    </location>
</feature>
<keyword evidence="1" id="KW-0560">Oxidoreductase</keyword>
<dbReference type="PANTHER" id="PTHR13789:SF309">
    <property type="entry name" value="PUTATIVE (AFU_ORTHOLOGUE AFUA_6G14510)-RELATED"/>
    <property type="match status" value="1"/>
</dbReference>
<dbReference type="OrthoDB" id="9766816at2"/>
<dbReference type="RefSeq" id="WP_138602313.1">
    <property type="nucleotide sequence ID" value="NZ_VCIA01000001.1"/>
</dbReference>
<dbReference type="GO" id="GO:0071949">
    <property type="term" value="F:FAD binding"/>
    <property type="evidence" value="ECO:0007669"/>
    <property type="project" value="InterPro"/>
</dbReference>
<evidence type="ECO:0000259" key="3">
    <source>
        <dbReference type="Pfam" id="PF01494"/>
    </source>
</evidence>
<organism evidence="4 5">
    <name type="scientific">Lentibacillus cibarius</name>
    <dbReference type="NCBI Taxonomy" id="2583219"/>
    <lineage>
        <taxon>Bacteria</taxon>
        <taxon>Bacillati</taxon>
        <taxon>Bacillota</taxon>
        <taxon>Bacilli</taxon>
        <taxon>Bacillales</taxon>
        <taxon>Bacillaceae</taxon>
        <taxon>Lentibacillus</taxon>
    </lineage>
</organism>
<gene>
    <name evidence="4" type="ORF">FFL34_05785</name>
</gene>
<dbReference type="InterPro" id="IPR050493">
    <property type="entry name" value="FAD-dep_Monooxygenase_BioMet"/>
</dbReference>